<evidence type="ECO:0008006" key="4">
    <source>
        <dbReference type="Google" id="ProtNLM"/>
    </source>
</evidence>
<feature type="compositionally biased region" description="Acidic residues" evidence="1">
    <location>
        <begin position="303"/>
        <end position="314"/>
    </location>
</feature>
<dbReference type="InterPro" id="IPR015943">
    <property type="entry name" value="WD40/YVTN_repeat-like_dom_sf"/>
</dbReference>
<dbReference type="EMBL" id="JBBCAQ010000036">
    <property type="protein sequence ID" value="KAK7576025.1"/>
    <property type="molecule type" value="Genomic_DNA"/>
</dbReference>
<gene>
    <name evidence="2" type="ORF">V9T40_012311</name>
</gene>
<dbReference type="GO" id="GO:0005737">
    <property type="term" value="C:cytoplasm"/>
    <property type="evidence" value="ECO:0007669"/>
    <property type="project" value="TreeGrafter"/>
</dbReference>
<comment type="caution">
    <text evidence="2">The sequence shown here is derived from an EMBL/GenBank/DDBJ whole genome shotgun (WGS) entry which is preliminary data.</text>
</comment>
<sequence length="694" mass="76908">MSSRSISEVSEFCRTKVCEANLTMEIAQLLLSLLHGWGLSKDLDQLCEATLGLLRPMVPVSFGVISKGGYMSLLLPTWQLYLEQKPSISEKNDISSSSNLSYERLEMERLTNLFTTTVHWELSTTITSNHLLTIIALANTLMSMNNASFVAEQERNRKLHRQGTRASNNWKLEETDETIATQQNLIKKGWSLLATLHGVLLPDMVVQNGSKTFKRPQIEMMARRWQHHCLEVREAAQTLLLNELKRLGPKGRKTLVDHWAKFLPVSEILENSAIRKHHSISSQGNADSDLSPPASAPQPEIHDLDDEEEEDGIEELCSRKPSSVTELRRKQTTAVVLLGVIGAEFGQEVGSSSSRTETNRSEERRKSSVVEGFGIGNNDLARLTSLALTNLLLSPNSKLPAHTAQRRAAIDLIGRGYTIWEPYLDVSKVLLGLLELCSDADRLVPSMTYGLPLTPAADSCRTARHALTSIAIVRPAAFITTMAKEVARYNSIQQNQQSMNANLSNNVLYRAKPEILRVVEMLITKMNAEVIDLLVEVMDIILHCVDPGHLKARGLNEVFPAICIFNQVSHCPTTRRIAVGAKNGSIALYELRSSKSQCQIIAAHNAPVTANAFSPDGKSLVTYSCGENKLCFWQTSTGIFGLGNSQTKCIKSYSTSPIAESAKKNSWNLAKLVWINSRTVTLMLADSSETRFNI</sequence>
<protein>
    <recommendedName>
        <fullName evidence="4">WD repeat-containing protein 7</fullName>
    </recommendedName>
</protein>
<dbReference type="Proteomes" id="UP001367676">
    <property type="component" value="Unassembled WGS sequence"/>
</dbReference>
<name>A0AAN9T9A5_9HEMI</name>
<reference evidence="2 3" key="1">
    <citation type="submission" date="2024-03" db="EMBL/GenBank/DDBJ databases">
        <title>Adaptation during the transition from Ophiocordyceps entomopathogen to insect associate is accompanied by gene loss and intensified selection.</title>
        <authorList>
            <person name="Ward C.M."/>
            <person name="Onetto C.A."/>
            <person name="Borneman A.R."/>
        </authorList>
    </citation>
    <scope>NUCLEOTIDE SEQUENCE [LARGE SCALE GENOMIC DNA]</scope>
    <source>
        <strain evidence="2">AWRI1</strain>
        <tissue evidence="2">Single Adult Female</tissue>
    </source>
</reference>
<dbReference type="PANTHER" id="PTHR44099">
    <property type="entry name" value="RABCONNECTIN-3B, ISOFORM A"/>
    <property type="match status" value="1"/>
</dbReference>
<dbReference type="AlphaFoldDB" id="A0AAN9T9A5"/>
<organism evidence="2 3">
    <name type="scientific">Parthenolecanium corni</name>
    <dbReference type="NCBI Taxonomy" id="536013"/>
    <lineage>
        <taxon>Eukaryota</taxon>
        <taxon>Metazoa</taxon>
        <taxon>Ecdysozoa</taxon>
        <taxon>Arthropoda</taxon>
        <taxon>Hexapoda</taxon>
        <taxon>Insecta</taxon>
        <taxon>Pterygota</taxon>
        <taxon>Neoptera</taxon>
        <taxon>Paraneoptera</taxon>
        <taxon>Hemiptera</taxon>
        <taxon>Sternorrhyncha</taxon>
        <taxon>Coccoidea</taxon>
        <taxon>Coccidae</taxon>
        <taxon>Parthenolecanium</taxon>
    </lineage>
</organism>
<dbReference type="InterPro" id="IPR036322">
    <property type="entry name" value="WD40_repeat_dom_sf"/>
</dbReference>
<feature type="region of interest" description="Disordered" evidence="1">
    <location>
        <begin position="278"/>
        <end position="324"/>
    </location>
</feature>
<evidence type="ECO:0000313" key="2">
    <source>
        <dbReference type="EMBL" id="KAK7576025.1"/>
    </source>
</evidence>
<evidence type="ECO:0000256" key="1">
    <source>
        <dbReference type="SAM" id="MobiDB-lite"/>
    </source>
</evidence>
<dbReference type="Gene3D" id="2.130.10.10">
    <property type="entry name" value="YVTN repeat-like/Quinoprotein amine dehydrogenase"/>
    <property type="match status" value="1"/>
</dbReference>
<dbReference type="InterPro" id="IPR049916">
    <property type="entry name" value="WDR72-like"/>
</dbReference>
<evidence type="ECO:0000313" key="3">
    <source>
        <dbReference type="Proteomes" id="UP001367676"/>
    </source>
</evidence>
<dbReference type="PANTHER" id="PTHR44099:SF4">
    <property type="entry name" value="RABCONNECTIN-3B, ISOFORM A"/>
    <property type="match status" value="1"/>
</dbReference>
<accession>A0AAN9T9A5</accession>
<dbReference type="SUPFAM" id="SSF50978">
    <property type="entry name" value="WD40 repeat-like"/>
    <property type="match status" value="1"/>
</dbReference>
<proteinExistence type="predicted"/>
<keyword evidence="3" id="KW-1185">Reference proteome</keyword>